<dbReference type="InterPro" id="IPR003599">
    <property type="entry name" value="Ig_sub"/>
</dbReference>
<keyword evidence="1" id="KW-0732">Signal</keyword>
<dbReference type="Proteomes" id="UP000663868">
    <property type="component" value="Unassembled WGS sequence"/>
</dbReference>
<dbReference type="EMBL" id="CAJNOE010000301">
    <property type="protein sequence ID" value="CAF1132426.1"/>
    <property type="molecule type" value="Genomic_DNA"/>
</dbReference>
<evidence type="ECO:0000313" key="3">
    <source>
        <dbReference type="EMBL" id="CAF1132426.1"/>
    </source>
</evidence>
<feature type="signal peptide" evidence="1">
    <location>
        <begin position="1"/>
        <end position="19"/>
    </location>
</feature>
<dbReference type="InterPro" id="IPR036179">
    <property type="entry name" value="Ig-like_dom_sf"/>
</dbReference>
<protein>
    <recommendedName>
        <fullName evidence="2">Ig-like domain-containing protein</fullName>
    </recommendedName>
</protein>
<gene>
    <name evidence="3" type="ORF">IZO911_LOCUS24764</name>
    <name evidence="4" type="ORF">KXQ929_LOCUS5079</name>
</gene>
<dbReference type="EMBL" id="CAJOBB010000182">
    <property type="protein sequence ID" value="CAF3599969.1"/>
    <property type="molecule type" value="Genomic_DNA"/>
</dbReference>
<feature type="domain" description="Ig-like" evidence="2">
    <location>
        <begin position="149"/>
        <end position="246"/>
    </location>
</feature>
<dbReference type="InterPro" id="IPR037448">
    <property type="entry name" value="Zig-8"/>
</dbReference>
<dbReference type="CDD" id="cd00096">
    <property type="entry name" value="Ig"/>
    <property type="match status" value="1"/>
</dbReference>
<dbReference type="Proteomes" id="UP000663860">
    <property type="component" value="Unassembled WGS sequence"/>
</dbReference>
<comment type="caution">
    <text evidence="3">The sequence shown here is derived from an EMBL/GenBank/DDBJ whole genome shotgun (WGS) entry which is preliminary data.</text>
</comment>
<reference evidence="3" key="1">
    <citation type="submission" date="2021-02" db="EMBL/GenBank/DDBJ databases">
        <authorList>
            <person name="Nowell W R."/>
        </authorList>
    </citation>
    <scope>NUCLEOTIDE SEQUENCE</scope>
</reference>
<dbReference type="InterPro" id="IPR013151">
    <property type="entry name" value="Immunoglobulin_dom"/>
</dbReference>
<accession>A0A814RHR3</accession>
<feature type="domain" description="Ig-like" evidence="2">
    <location>
        <begin position="32"/>
        <end position="132"/>
    </location>
</feature>
<dbReference type="GO" id="GO:0032589">
    <property type="term" value="C:neuron projection membrane"/>
    <property type="evidence" value="ECO:0007669"/>
    <property type="project" value="TreeGrafter"/>
</dbReference>
<dbReference type="GO" id="GO:0050808">
    <property type="term" value="P:synapse organization"/>
    <property type="evidence" value="ECO:0007669"/>
    <property type="project" value="TreeGrafter"/>
</dbReference>
<dbReference type="PROSITE" id="PS50835">
    <property type="entry name" value="IG_LIKE"/>
    <property type="match status" value="2"/>
</dbReference>
<dbReference type="AlphaFoldDB" id="A0A814RHR3"/>
<dbReference type="SUPFAM" id="SSF48726">
    <property type="entry name" value="Immunoglobulin"/>
    <property type="match status" value="2"/>
</dbReference>
<evidence type="ECO:0000313" key="4">
    <source>
        <dbReference type="EMBL" id="CAF3599969.1"/>
    </source>
</evidence>
<evidence type="ECO:0000256" key="1">
    <source>
        <dbReference type="SAM" id="SignalP"/>
    </source>
</evidence>
<dbReference type="InterPro" id="IPR007110">
    <property type="entry name" value="Ig-like_dom"/>
</dbReference>
<dbReference type="PANTHER" id="PTHR23279">
    <property type="entry name" value="DEFECTIVE PROBOSCIS EXTENSION RESPONSE DPR -RELATED"/>
    <property type="match status" value="1"/>
</dbReference>
<dbReference type="SMART" id="SM00409">
    <property type="entry name" value="IG"/>
    <property type="match status" value="2"/>
</dbReference>
<sequence length="254" mass="29381">MTVQLLLIVFSITITSIGGTSHIWNINEEIDSSVSFRCEIDELNPNAVITWVYRPKIYKIKGVKWLPLYANARRLTQDNHRYIVDYSGYNEKTKKYLSLLSINQLKLSDVGIYMCKSNQYQSIASLFNLTISRKQKKNQKNILGTKSFPLASMKILPNDGIIELNRVQRSINLSCIVREVSMNTIDPLHLKWYHNNHEIKNSQSIEKLFKHENQATLHLYIRHLSFNDSGLFKCVYDNGKASKNVQIFYTSSGK</sequence>
<proteinExistence type="predicted"/>
<dbReference type="PANTHER" id="PTHR23279:SF36">
    <property type="entry name" value="DEFECTIVE PROBOSCIS EXTENSION RESPONSE 9, ISOFORM A"/>
    <property type="match status" value="1"/>
</dbReference>
<feature type="chain" id="PRO_5036410722" description="Ig-like domain-containing protein" evidence="1">
    <location>
        <begin position="20"/>
        <end position="254"/>
    </location>
</feature>
<evidence type="ECO:0000313" key="5">
    <source>
        <dbReference type="Proteomes" id="UP000663860"/>
    </source>
</evidence>
<organism evidence="3 5">
    <name type="scientific">Adineta steineri</name>
    <dbReference type="NCBI Taxonomy" id="433720"/>
    <lineage>
        <taxon>Eukaryota</taxon>
        <taxon>Metazoa</taxon>
        <taxon>Spiralia</taxon>
        <taxon>Gnathifera</taxon>
        <taxon>Rotifera</taxon>
        <taxon>Eurotatoria</taxon>
        <taxon>Bdelloidea</taxon>
        <taxon>Adinetida</taxon>
        <taxon>Adinetidae</taxon>
        <taxon>Adineta</taxon>
    </lineage>
</organism>
<dbReference type="Pfam" id="PF00047">
    <property type="entry name" value="ig"/>
    <property type="match status" value="1"/>
</dbReference>
<name>A0A814RHR3_9BILA</name>
<dbReference type="Gene3D" id="2.60.40.10">
    <property type="entry name" value="Immunoglobulins"/>
    <property type="match status" value="2"/>
</dbReference>
<evidence type="ECO:0000259" key="2">
    <source>
        <dbReference type="PROSITE" id="PS50835"/>
    </source>
</evidence>
<dbReference type="InterPro" id="IPR013783">
    <property type="entry name" value="Ig-like_fold"/>
</dbReference>